<reference evidence="1" key="1">
    <citation type="journal article" date="2016" name="Nat. Genet.">
        <title>A high-quality carrot genome assembly provides new insights into carotenoid accumulation and asterid genome evolution.</title>
        <authorList>
            <person name="Iorizzo M."/>
            <person name="Ellison S."/>
            <person name="Senalik D."/>
            <person name="Zeng P."/>
            <person name="Satapoomin P."/>
            <person name="Huang J."/>
            <person name="Bowman M."/>
            <person name="Iovene M."/>
            <person name="Sanseverino W."/>
            <person name="Cavagnaro P."/>
            <person name="Yildiz M."/>
            <person name="Macko-Podgorni A."/>
            <person name="Moranska E."/>
            <person name="Grzebelus E."/>
            <person name="Grzebelus D."/>
            <person name="Ashrafi H."/>
            <person name="Zheng Z."/>
            <person name="Cheng S."/>
            <person name="Spooner D."/>
            <person name="Van Deynze A."/>
            <person name="Simon P."/>
        </authorList>
    </citation>
    <scope>NUCLEOTIDE SEQUENCE</scope>
    <source>
        <tissue evidence="1">Leaf</tissue>
    </source>
</reference>
<organism evidence="1 2">
    <name type="scientific">Daucus carota subsp. sativus</name>
    <name type="common">Carrot</name>
    <dbReference type="NCBI Taxonomy" id="79200"/>
    <lineage>
        <taxon>Eukaryota</taxon>
        <taxon>Viridiplantae</taxon>
        <taxon>Streptophyta</taxon>
        <taxon>Embryophyta</taxon>
        <taxon>Tracheophyta</taxon>
        <taxon>Spermatophyta</taxon>
        <taxon>Magnoliopsida</taxon>
        <taxon>eudicotyledons</taxon>
        <taxon>Gunneridae</taxon>
        <taxon>Pentapetalae</taxon>
        <taxon>asterids</taxon>
        <taxon>campanulids</taxon>
        <taxon>Apiales</taxon>
        <taxon>Apiaceae</taxon>
        <taxon>Apioideae</taxon>
        <taxon>Scandiceae</taxon>
        <taxon>Daucinae</taxon>
        <taxon>Daucus</taxon>
        <taxon>Daucus sect. Daucus</taxon>
    </lineage>
</organism>
<proteinExistence type="predicted"/>
<dbReference type="Proteomes" id="UP000077755">
    <property type="component" value="Chromosome 9"/>
</dbReference>
<dbReference type="AlphaFoldDB" id="A0A175YGS9"/>
<gene>
    <name evidence="1" type="ORF">DCAR_0934945</name>
</gene>
<keyword evidence="2" id="KW-1185">Reference proteome</keyword>
<sequence length="171" mass="19054">MVNIEEIPVICADVHRHVDSFESDDSVVSSDNENSEFEIDAKQVSENNKADPTYQVGADGTKYWTSKCDEKKKPQLNQHFTTLDEISRSSKIDGNAHRVDNFSGPVPEGEISMQNLDISRNKGCGSCLKSSRELGAQDEKKKKKCGNCNQLVSRNARRTCPEPPKNIVEPL</sequence>
<name>A0A175YGS9_DAUCS</name>
<reference evidence="1" key="2">
    <citation type="submission" date="2022-03" db="EMBL/GenBank/DDBJ databases">
        <title>Draft title - Genomic analysis of global carrot germplasm unveils the trajectory of domestication and the origin of high carotenoid orange carrot.</title>
        <authorList>
            <person name="Iorizzo M."/>
            <person name="Ellison S."/>
            <person name="Senalik D."/>
            <person name="Macko-Podgorni A."/>
            <person name="Grzebelus D."/>
            <person name="Bostan H."/>
            <person name="Rolling W."/>
            <person name="Curaba J."/>
            <person name="Simon P."/>
        </authorList>
    </citation>
    <scope>NUCLEOTIDE SEQUENCE</scope>
    <source>
        <tissue evidence="1">Leaf</tissue>
    </source>
</reference>
<dbReference type="Gramene" id="KZM82567">
    <property type="protein sequence ID" value="KZM82567"/>
    <property type="gene ID" value="DCAR_030136"/>
</dbReference>
<evidence type="ECO:0000313" key="2">
    <source>
        <dbReference type="Proteomes" id="UP000077755"/>
    </source>
</evidence>
<dbReference type="EMBL" id="CP093351">
    <property type="protein sequence ID" value="WOH15407.1"/>
    <property type="molecule type" value="Genomic_DNA"/>
</dbReference>
<evidence type="ECO:0000313" key="1">
    <source>
        <dbReference type="EMBL" id="WOH15407.1"/>
    </source>
</evidence>
<accession>A0A175YGS9</accession>
<protein>
    <submittedName>
        <fullName evidence="1">Uncharacterized protein</fullName>
    </submittedName>
</protein>